<proteinExistence type="predicted"/>
<dbReference type="AlphaFoldDB" id="A0ABD0K543"/>
<keyword evidence="2" id="KW-1185">Reference proteome</keyword>
<feature type="non-terminal residue" evidence="1">
    <location>
        <position position="1"/>
    </location>
</feature>
<gene>
    <name evidence="1" type="ORF">BaRGS_00026551</name>
</gene>
<reference evidence="1 2" key="1">
    <citation type="journal article" date="2023" name="Sci. Data">
        <title>Genome assembly of the Korean intertidal mud-creeper Batillaria attramentaria.</title>
        <authorList>
            <person name="Patra A.K."/>
            <person name="Ho P.T."/>
            <person name="Jun S."/>
            <person name="Lee S.J."/>
            <person name="Kim Y."/>
            <person name="Won Y.J."/>
        </authorList>
    </citation>
    <scope>NUCLEOTIDE SEQUENCE [LARGE SCALE GENOMIC DNA]</scope>
    <source>
        <strain evidence="1">Wonlab-2016</strain>
    </source>
</reference>
<organism evidence="1 2">
    <name type="scientific">Batillaria attramentaria</name>
    <dbReference type="NCBI Taxonomy" id="370345"/>
    <lineage>
        <taxon>Eukaryota</taxon>
        <taxon>Metazoa</taxon>
        <taxon>Spiralia</taxon>
        <taxon>Lophotrochozoa</taxon>
        <taxon>Mollusca</taxon>
        <taxon>Gastropoda</taxon>
        <taxon>Caenogastropoda</taxon>
        <taxon>Sorbeoconcha</taxon>
        <taxon>Cerithioidea</taxon>
        <taxon>Batillariidae</taxon>
        <taxon>Batillaria</taxon>
    </lineage>
</organism>
<protein>
    <submittedName>
        <fullName evidence="1">Uncharacterized protein</fullName>
    </submittedName>
</protein>
<dbReference type="EMBL" id="JACVVK020000249">
    <property type="protein sequence ID" value="KAK7482202.1"/>
    <property type="molecule type" value="Genomic_DNA"/>
</dbReference>
<name>A0ABD0K543_9CAEN</name>
<accession>A0ABD0K543</accession>
<evidence type="ECO:0000313" key="1">
    <source>
        <dbReference type="EMBL" id="KAK7482202.1"/>
    </source>
</evidence>
<comment type="caution">
    <text evidence="1">The sequence shown here is derived from an EMBL/GenBank/DDBJ whole genome shotgun (WGS) entry which is preliminary data.</text>
</comment>
<evidence type="ECO:0000313" key="2">
    <source>
        <dbReference type="Proteomes" id="UP001519460"/>
    </source>
</evidence>
<dbReference type="Proteomes" id="UP001519460">
    <property type="component" value="Unassembled WGS sequence"/>
</dbReference>
<sequence>TRIVPGLVSALKPYTLCGAPPIYHTPQGYALFAGDKTPHNKRRACIVLGKAGVKGES</sequence>